<name>A0A1B1MVR5_9BACL</name>
<dbReference type="EMBL" id="CP014167">
    <property type="protein sequence ID" value="ANS73259.1"/>
    <property type="molecule type" value="Genomic_DNA"/>
</dbReference>
<organism evidence="1 2">
    <name type="scientific">Paenibacillus yonginensis</name>
    <dbReference type="NCBI Taxonomy" id="1462996"/>
    <lineage>
        <taxon>Bacteria</taxon>
        <taxon>Bacillati</taxon>
        <taxon>Bacillota</taxon>
        <taxon>Bacilli</taxon>
        <taxon>Bacillales</taxon>
        <taxon>Paenibacillaceae</taxon>
        <taxon>Paenibacillus</taxon>
    </lineage>
</organism>
<gene>
    <name evidence="1" type="ORF">AWM70_00565</name>
</gene>
<evidence type="ECO:0008006" key="3">
    <source>
        <dbReference type="Google" id="ProtNLM"/>
    </source>
</evidence>
<protein>
    <recommendedName>
        <fullName evidence="3">DUF1806 domain-containing protein</fullName>
    </recommendedName>
</protein>
<dbReference type="SUPFAM" id="SSF89442">
    <property type="entry name" value="Hypothetical protein YojF"/>
    <property type="match status" value="1"/>
</dbReference>
<evidence type="ECO:0000313" key="1">
    <source>
        <dbReference type="EMBL" id="ANS73259.1"/>
    </source>
</evidence>
<keyword evidence="2" id="KW-1185">Reference proteome</keyword>
<dbReference type="InterPro" id="IPR014934">
    <property type="entry name" value="DUF1806"/>
</dbReference>
<dbReference type="AlphaFoldDB" id="A0A1B1MVR5"/>
<reference evidence="1 2" key="1">
    <citation type="submission" date="2016-01" db="EMBL/GenBank/DDBJ databases">
        <title>Complete Genome Sequence of Paenibacillus yonginensis DCY84, a novel Plant Growth-Promoting Bacteria with Elicitation of Induced Systemic Resistance.</title>
        <authorList>
            <person name="Kim Y.J."/>
            <person name="Yang D.C."/>
            <person name="Sukweenadhi J."/>
        </authorList>
    </citation>
    <scope>NUCLEOTIDE SEQUENCE [LARGE SCALE GENOMIC DNA]</scope>
    <source>
        <strain evidence="1 2">DCY84</strain>
    </source>
</reference>
<dbReference type="Pfam" id="PF08830">
    <property type="entry name" value="DUF1806"/>
    <property type="match status" value="1"/>
</dbReference>
<dbReference type="KEGG" id="pyg:AWM70_00565"/>
<dbReference type="STRING" id="1462996.AWM70_00565"/>
<evidence type="ECO:0000313" key="2">
    <source>
        <dbReference type="Proteomes" id="UP000092573"/>
    </source>
</evidence>
<dbReference type="Proteomes" id="UP000092573">
    <property type="component" value="Chromosome"/>
</dbReference>
<sequence length="116" mass="13215">MLPIDPEYIQQRIEQMKDQDLYIHLELTNGAYAAHNDASRHPAANFIKNAVIRYVHGGISGVGPYYRVGLKMEQGWIYSEGLTHYEETENDRLILAGHDKDGKLVVALQISPYPFE</sequence>
<accession>A0A1B1MVR5</accession>
<dbReference type="OrthoDB" id="2352913at2"/>
<dbReference type="InterPro" id="IPR036492">
    <property type="entry name" value="YojF_sf"/>
</dbReference>
<dbReference type="Gene3D" id="2.70.180.10">
    <property type="entry name" value="Hypothetical protein YojF"/>
    <property type="match status" value="1"/>
</dbReference>
<proteinExistence type="predicted"/>
<dbReference type="RefSeq" id="WP_068693422.1">
    <property type="nucleotide sequence ID" value="NZ_CP014167.1"/>
</dbReference>